<protein>
    <recommendedName>
        <fullName evidence="9">TRAP transporter small permease protein</fullName>
    </recommendedName>
</protein>
<keyword evidence="5 9" id="KW-0812">Transmembrane</keyword>
<dbReference type="EMBL" id="CP035467">
    <property type="protein sequence ID" value="QCW82954.1"/>
    <property type="molecule type" value="Genomic_DNA"/>
</dbReference>
<comment type="subcellular location">
    <subcellularLocation>
        <location evidence="1 9">Cell inner membrane</location>
        <topology evidence="1 9">Multi-pass membrane protein</topology>
    </subcellularLocation>
</comment>
<keyword evidence="3" id="KW-1003">Cell membrane</keyword>
<gene>
    <name evidence="11" type="ORF">EQU24_12410</name>
</gene>
<evidence type="ECO:0000256" key="3">
    <source>
        <dbReference type="ARBA" id="ARBA00022475"/>
    </source>
</evidence>
<feature type="transmembrane region" description="Helical" evidence="9">
    <location>
        <begin position="86"/>
        <end position="105"/>
    </location>
</feature>
<sequence>MCRRLINGLRRLEDGILALVLAAMILLAIGQVVLRNVWGAGLDWADPLLRILVLWIALLGAMAATRDNNHISIDVLSKYLPPFLKIPAQLISHWFTAIICALLAWQGARLTLMDYQDATTAFASVPVWICQLIIPFGFGIMSLRFVLHGLSVLLNREAP</sequence>
<evidence type="ECO:0000256" key="8">
    <source>
        <dbReference type="ARBA" id="ARBA00038436"/>
    </source>
</evidence>
<organism evidence="11 12">
    <name type="scientific">Methylotuvimicrobium buryatense</name>
    <name type="common">Methylomicrobium buryatense</name>
    <dbReference type="NCBI Taxonomy" id="95641"/>
    <lineage>
        <taxon>Bacteria</taxon>
        <taxon>Pseudomonadati</taxon>
        <taxon>Pseudomonadota</taxon>
        <taxon>Gammaproteobacteria</taxon>
        <taxon>Methylococcales</taxon>
        <taxon>Methylococcaceae</taxon>
        <taxon>Methylotuvimicrobium</taxon>
    </lineage>
</organism>
<dbReference type="GO" id="GO:0015740">
    <property type="term" value="P:C4-dicarboxylate transport"/>
    <property type="evidence" value="ECO:0007669"/>
    <property type="project" value="TreeGrafter"/>
</dbReference>
<evidence type="ECO:0000256" key="6">
    <source>
        <dbReference type="ARBA" id="ARBA00022989"/>
    </source>
</evidence>
<dbReference type="PANTHER" id="PTHR35011">
    <property type="entry name" value="2,3-DIKETO-L-GULONATE TRAP TRANSPORTER SMALL PERMEASE PROTEIN YIAM"/>
    <property type="match status" value="1"/>
</dbReference>
<evidence type="ECO:0000256" key="1">
    <source>
        <dbReference type="ARBA" id="ARBA00004429"/>
    </source>
</evidence>
<feature type="transmembrane region" description="Helical" evidence="9">
    <location>
        <begin position="125"/>
        <end position="147"/>
    </location>
</feature>
<dbReference type="GO" id="GO:0022857">
    <property type="term" value="F:transmembrane transporter activity"/>
    <property type="evidence" value="ECO:0007669"/>
    <property type="project" value="UniProtKB-UniRule"/>
</dbReference>
<evidence type="ECO:0000256" key="9">
    <source>
        <dbReference type="RuleBase" id="RU369079"/>
    </source>
</evidence>
<proteinExistence type="inferred from homology"/>
<keyword evidence="7 9" id="KW-0472">Membrane</keyword>
<keyword evidence="4 9" id="KW-0997">Cell inner membrane</keyword>
<keyword evidence="12" id="KW-1185">Reference proteome</keyword>
<reference evidence="12" key="1">
    <citation type="journal article" date="2019" name="J. Bacteriol.">
        <title>A Mutagenic Screen Identifies a TonB-Dependent Receptor Required for the Lanthanide Metal Switch in the Type I Methanotroph 'Methylotuvimicrobium buryatense' 5GB1C.</title>
        <authorList>
            <person name="Groom J.D."/>
            <person name="Ford S.M."/>
            <person name="Pesesky M.W."/>
            <person name="Lidstrom M.E."/>
        </authorList>
    </citation>
    <scope>NUCLEOTIDE SEQUENCE [LARGE SCALE GENOMIC DNA]</scope>
    <source>
        <strain evidence="12">5GB1C</strain>
    </source>
</reference>
<dbReference type="AlphaFoldDB" id="A0A4P9UNM2"/>
<evidence type="ECO:0000256" key="5">
    <source>
        <dbReference type="ARBA" id="ARBA00022692"/>
    </source>
</evidence>
<dbReference type="PANTHER" id="PTHR35011:SF2">
    <property type="entry name" value="2,3-DIKETO-L-GULONATE TRAP TRANSPORTER SMALL PERMEASE PROTEIN YIAM"/>
    <property type="match status" value="1"/>
</dbReference>
<dbReference type="Proteomes" id="UP000305881">
    <property type="component" value="Chromosome"/>
</dbReference>
<dbReference type="Pfam" id="PF04290">
    <property type="entry name" value="DctQ"/>
    <property type="match status" value="1"/>
</dbReference>
<evidence type="ECO:0000313" key="12">
    <source>
        <dbReference type="Proteomes" id="UP000305881"/>
    </source>
</evidence>
<comment type="similarity">
    <text evidence="8 9">Belongs to the TRAP transporter small permease family.</text>
</comment>
<name>A0A4P9UNM2_METBY</name>
<dbReference type="OrthoDB" id="5567560at2"/>
<dbReference type="InterPro" id="IPR055348">
    <property type="entry name" value="DctQ"/>
</dbReference>
<feature type="domain" description="Tripartite ATP-independent periplasmic transporters DctQ component" evidence="10">
    <location>
        <begin position="24"/>
        <end position="148"/>
    </location>
</feature>
<dbReference type="KEGG" id="mbur:EQU24_12410"/>
<evidence type="ECO:0000256" key="4">
    <source>
        <dbReference type="ARBA" id="ARBA00022519"/>
    </source>
</evidence>
<keyword evidence="6 9" id="KW-1133">Transmembrane helix</keyword>
<dbReference type="GO" id="GO:0005886">
    <property type="term" value="C:plasma membrane"/>
    <property type="evidence" value="ECO:0007669"/>
    <property type="project" value="UniProtKB-SubCell"/>
</dbReference>
<feature type="transmembrane region" description="Helical" evidence="9">
    <location>
        <begin position="12"/>
        <end position="33"/>
    </location>
</feature>
<comment type="function">
    <text evidence="9">Part of the tripartite ATP-independent periplasmic (TRAP) transport system.</text>
</comment>
<evidence type="ECO:0000256" key="2">
    <source>
        <dbReference type="ARBA" id="ARBA00022448"/>
    </source>
</evidence>
<evidence type="ECO:0000259" key="10">
    <source>
        <dbReference type="Pfam" id="PF04290"/>
    </source>
</evidence>
<evidence type="ECO:0000313" key="11">
    <source>
        <dbReference type="EMBL" id="QCW82954.1"/>
    </source>
</evidence>
<dbReference type="InterPro" id="IPR007387">
    <property type="entry name" value="TRAP_DctQ"/>
</dbReference>
<comment type="subunit">
    <text evidence="9">The complex comprises the extracytoplasmic solute receptor protein and the two transmembrane proteins.</text>
</comment>
<keyword evidence="2 9" id="KW-0813">Transport</keyword>
<feature type="transmembrane region" description="Helical" evidence="9">
    <location>
        <begin position="48"/>
        <end position="65"/>
    </location>
</feature>
<evidence type="ECO:0000256" key="7">
    <source>
        <dbReference type="ARBA" id="ARBA00023136"/>
    </source>
</evidence>
<accession>A0A4P9UNM2</accession>
<dbReference type="STRING" id="675511.GCA_000341735_00555"/>